<dbReference type="AlphaFoldDB" id="A0A5N4E2L2"/>
<comment type="caution">
    <text evidence="1">The sequence shown here is derived from an EMBL/GenBank/DDBJ whole genome shotgun (WGS) entry which is preliminary data.</text>
</comment>
<dbReference type="Proteomes" id="UP000299084">
    <property type="component" value="Unassembled WGS sequence"/>
</dbReference>
<proteinExistence type="predicted"/>
<evidence type="ECO:0000313" key="1">
    <source>
        <dbReference type="EMBL" id="KAB1277524.1"/>
    </source>
</evidence>
<protein>
    <submittedName>
        <fullName evidence="1">Uncharacterized protein</fullName>
    </submittedName>
</protein>
<name>A0A5N4E2L2_CAMDR</name>
<dbReference type="EMBL" id="JWIN03000006">
    <property type="protein sequence ID" value="KAB1277524.1"/>
    <property type="molecule type" value="Genomic_DNA"/>
</dbReference>
<reference evidence="1 2" key="1">
    <citation type="journal article" date="2019" name="Mol. Ecol. Resour.">
        <title>Improving Illumina assemblies with Hi-C and long reads: an example with the North African dromedary.</title>
        <authorList>
            <person name="Elbers J.P."/>
            <person name="Rogers M.F."/>
            <person name="Perelman P.L."/>
            <person name="Proskuryakova A.A."/>
            <person name="Serdyukova N.A."/>
            <person name="Johnson W.E."/>
            <person name="Horin P."/>
            <person name="Corander J."/>
            <person name="Murphy D."/>
            <person name="Burger P.A."/>
        </authorList>
    </citation>
    <scope>NUCLEOTIDE SEQUENCE [LARGE SCALE GENOMIC DNA]</scope>
    <source>
        <strain evidence="1">Drom800</strain>
        <tissue evidence="1">Blood</tissue>
    </source>
</reference>
<gene>
    <name evidence="1" type="ORF">Cadr_000006163</name>
</gene>
<accession>A0A5N4E2L2</accession>
<sequence>MVVAPAAPGVVAAWGLEGPLLSAGRGGTNPICRPELWPWMHAAGRQRRQVPSYGADREKA</sequence>
<organism evidence="1 2">
    <name type="scientific">Camelus dromedarius</name>
    <name type="common">Dromedary</name>
    <name type="synonym">Arabian camel</name>
    <dbReference type="NCBI Taxonomy" id="9838"/>
    <lineage>
        <taxon>Eukaryota</taxon>
        <taxon>Metazoa</taxon>
        <taxon>Chordata</taxon>
        <taxon>Craniata</taxon>
        <taxon>Vertebrata</taxon>
        <taxon>Euteleostomi</taxon>
        <taxon>Mammalia</taxon>
        <taxon>Eutheria</taxon>
        <taxon>Laurasiatheria</taxon>
        <taxon>Artiodactyla</taxon>
        <taxon>Tylopoda</taxon>
        <taxon>Camelidae</taxon>
        <taxon>Camelus</taxon>
    </lineage>
</organism>
<keyword evidence="2" id="KW-1185">Reference proteome</keyword>
<evidence type="ECO:0000313" key="2">
    <source>
        <dbReference type="Proteomes" id="UP000299084"/>
    </source>
</evidence>